<dbReference type="AlphaFoldDB" id="A0A316R3I2"/>
<dbReference type="Proteomes" id="UP000262954">
    <property type="component" value="Unassembled WGS sequence"/>
</dbReference>
<accession>A0A316R3I2</accession>
<name>A0A316R3I2_9BACT</name>
<evidence type="ECO:0000256" key="2">
    <source>
        <dbReference type="ARBA" id="ARBA00012274"/>
    </source>
</evidence>
<dbReference type="EC" id="1.17.4.1" evidence="2"/>
<dbReference type="RefSeq" id="WP_022390924.1">
    <property type="nucleotide sequence ID" value="NZ_CAJKYL010000001.1"/>
</dbReference>
<dbReference type="GO" id="GO:0071897">
    <property type="term" value="P:DNA biosynthetic process"/>
    <property type="evidence" value="ECO:0007669"/>
    <property type="project" value="UniProtKB-KW"/>
</dbReference>
<gene>
    <name evidence="7" type="ORF">DDY73_12970</name>
</gene>
<evidence type="ECO:0000313" key="7">
    <source>
        <dbReference type="EMBL" id="HBJ09901.1"/>
    </source>
</evidence>
<evidence type="ECO:0000256" key="4">
    <source>
        <dbReference type="ARBA" id="ARBA00022741"/>
    </source>
</evidence>
<dbReference type="GO" id="GO:0004748">
    <property type="term" value="F:ribonucleoside-diphosphate reductase activity, thioredoxin disulfide as acceptor"/>
    <property type="evidence" value="ECO:0007669"/>
    <property type="project" value="UniProtKB-EC"/>
</dbReference>
<keyword evidence="3" id="KW-0237">DNA synthesis</keyword>
<comment type="catalytic activity">
    <reaction evidence="5">
        <text>a 2'-deoxyribonucleoside 5'-diphosphate + [thioredoxin]-disulfide + H2O = a ribonucleoside 5'-diphosphate + [thioredoxin]-dithiol</text>
        <dbReference type="Rhea" id="RHEA:23252"/>
        <dbReference type="Rhea" id="RHEA-COMP:10698"/>
        <dbReference type="Rhea" id="RHEA-COMP:10700"/>
        <dbReference type="ChEBI" id="CHEBI:15377"/>
        <dbReference type="ChEBI" id="CHEBI:29950"/>
        <dbReference type="ChEBI" id="CHEBI:50058"/>
        <dbReference type="ChEBI" id="CHEBI:57930"/>
        <dbReference type="ChEBI" id="CHEBI:73316"/>
        <dbReference type="EC" id="1.17.4.1"/>
    </reaction>
</comment>
<protein>
    <recommendedName>
        <fullName evidence="2">ribonucleoside-diphosphate reductase</fullName>
        <ecNumber evidence="2">1.17.4.1</ecNumber>
    </recommendedName>
</protein>
<dbReference type="InterPro" id="IPR024434">
    <property type="entry name" value="TSCPD_dom"/>
</dbReference>
<reference evidence="7 8" key="1">
    <citation type="journal article" date="2018" name="Nat. Biotechnol.">
        <title>A standardized bacterial taxonomy based on genome phylogeny substantially revises the tree of life.</title>
        <authorList>
            <person name="Parks D.H."/>
            <person name="Chuvochina M."/>
            <person name="Waite D.W."/>
            <person name="Rinke C."/>
            <person name="Skarshewski A."/>
            <person name="Chaumeil P.A."/>
            <person name="Hugenholtz P."/>
        </authorList>
    </citation>
    <scope>NUCLEOTIDE SEQUENCE [LARGE SCALE GENOMIC DNA]</scope>
    <source>
        <strain evidence="7">UBA11482</strain>
    </source>
</reference>
<proteinExistence type="inferred from homology"/>
<dbReference type="EMBL" id="DNWC01000165">
    <property type="protein sequence ID" value="HBJ09901.1"/>
    <property type="molecule type" value="Genomic_DNA"/>
</dbReference>
<evidence type="ECO:0000313" key="8">
    <source>
        <dbReference type="Proteomes" id="UP000262954"/>
    </source>
</evidence>
<dbReference type="GO" id="GO:0000166">
    <property type="term" value="F:nucleotide binding"/>
    <property type="evidence" value="ECO:0007669"/>
    <property type="project" value="UniProtKB-KW"/>
</dbReference>
<sequence length="82" mass="8919">MKINYKPKGTCSTDIELEVQDGRIEKVVFKGGCNGNLQGISSLVKGMRVEDVISRLEGIHCGVRSTSCPDQLCKALRALQPV</sequence>
<organism evidence="7 8">
    <name type="scientific">Coprobacter fastidiosus</name>
    <dbReference type="NCBI Taxonomy" id="1099853"/>
    <lineage>
        <taxon>Bacteria</taxon>
        <taxon>Pseudomonadati</taxon>
        <taxon>Bacteroidota</taxon>
        <taxon>Bacteroidia</taxon>
        <taxon>Bacteroidales</taxon>
        <taxon>Barnesiellaceae</taxon>
        <taxon>Coprobacter</taxon>
    </lineage>
</organism>
<comment type="caution">
    <text evidence="7">The sequence shown here is derived from an EMBL/GenBank/DDBJ whole genome shotgun (WGS) entry which is preliminary data.</text>
</comment>
<evidence type="ECO:0000256" key="3">
    <source>
        <dbReference type="ARBA" id="ARBA00022634"/>
    </source>
</evidence>
<comment type="similarity">
    <text evidence="1">Belongs to the ribonucleoside diphosphate reductase class-2 family.</text>
</comment>
<keyword evidence="4" id="KW-0547">Nucleotide-binding</keyword>
<dbReference type="InterPro" id="IPR023806">
    <property type="entry name" value="CHP03905"/>
</dbReference>
<feature type="domain" description="TSCPD" evidence="6">
    <location>
        <begin position="5"/>
        <end position="78"/>
    </location>
</feature>
<dbReference type="Pfam" id="PF12637">
    <property type="entry name" value="TSCPD"/>
    <property type="match status" value="1"/>
</dbReference>
<evidence type="ECO:0000259" key="6">
    <source>
        <dbReference type="Pfam" id="PF12637"/>
    </source>
</evidence>
<evidence type="ECO:0000256" key="5">
    <source>
        <dbReference type="ARBA" id="ARBA00047754"/>
    </source>
</evidence>
<dbReference type="NCBIfam" id="TIGR03905">
    <property type="entry name" value="TIGR03905_4_Cys"/>
    <property type="match status" value="1"/>
</dbReference>
<evidence type="ECO:0000256" key="1">
    <source>
        <dbReference type="ARBA" id="ARBA00007405"/>
    </source>
</evidence>